<sequence length="282" mass="31529">MTLEVLRKKVLKVDRLCVQLAQYDGLAIAFSGGVDSVFLAYVASNILGEKAVALTVETPYMAKWEIQESEELATFIGISYTRIQLPLHPSLMNNPSDRCYLCKKILFNQLMASAKNMGIKNLADGSNADDTKDYRPGMRALTELGVKSPLLESGITKTEIREWSKALGLKTWNKPAYACLLTRLPYDMPVELNALEMIEKGEKFFHNLGYKAVRVRKHGDLARIEIDPDRITDLIQNDSIGRIVENFKAFGFKHVTLDLQGYVMGSFNSDLMKGAPNESNGN</sequence>
<protein>
    <recommendedName>
        <fullName evidence="1">NAD/GMP synthase domain-containing protein</fullName>
    </recommendedName>
</protein>
<evidence type="ECO:0000313" key="3">
    <source>
        <dbReference type="Proteomes" id="UP000767854"/>
    </source>
</evidence>
<dbReference type="NCBIfam" id="TIGR00268">
    <property type="entry name" value="ATP-dependent sacrificial sulfur transferase LarE"/>
    <property type="match status" value="1"/>
</dbReference>
<keyword evidence="3" id="KW-1185">Reference proteome</keyword>
<proteinExistence type="predicted"/>
<dbReference type="Proteomes" id="UP000767854">
    <property type="component" value="Unassembled WGS sequence"/>
</dbReference>
<dbReference type="InterPro" id="IPR005232">
    <property type="entry name" value="LarE"/>
</dbReference>
<dbReference type="RefSeq" id="WP_204664076.1">
    <property type="nucleotide sequence ID" value="NZ_JAFBDT010000011.1"/>
</dbReference>
<name>A0ABS2MRK5_9FIRM</name>
<dbReference type="EMBL" id="JAFBDT010000011">
    <property type="protein sequence ID" value="MBM7562034.1"/>
    <property type="molecule type" value="Genomic_DNA"/>
</dbReference>
<feature type="domain" description="NAD/GMP synthase" evidence="1">
    <location>
        <begin position="18"/>
        <end position="85"/>
    </location>
</feature>
<dbReference type="InterPro" id="IPR052188">
    <property type="entry name" value="Ni-pincer_cofactor_biosynth"/>
</dbReference>
<evidence type="ECO:0000259" key="1">
    <source>
        <dbReference type="Pfam" id="PF02540"/>
    </source>
</evidence>
<dbReference type="SUPFAM" id="SSF52402">
    <property type="entry name" value="Adenine nucleotide alpha hydrolases-like"/>
    <property type="match status" value="1"/>
</dbReference>
<evidence type="ECO:0000313" key="2">
    <source>
        <dbReference type="EMBL" id="MBM7562034.1"/>
    </source>
</evidence>
<reference evidence="2 3" key="1">
    <citation type="submission" date="2021-01" db="EMBL/GenBank/DDBJ databases">
        <title>Genomic Encyclopedia of Type Strains, Phase IV (KMG-IV): sequencing the most valuable type-strain genomes for metagenomic binning, comparative biology and taxonomic classification.</title>
        <authorList>
            <person name="Goeker M."/>
        </authorList>
    </citation>
    <scope>NUCLEOTIDE SEQUENCE [LARGE SCALE GENOMIC DNA]</scope>
    <source>
        <strain evidence="2 3">DSM 24436</strain>
    </source>
</reference>
<dbReference type="PANTHER" id="PTHR43169:SF2">
    <property type="entry name" value="NAD_GMP SYNTHASE DOMAIN-CONTAINING PROTEIN"/>
    <property type="match status" value="1"/>
</dbReference>
<dbReference type="PIRSF" id="PIRSF006661">
    <property type="entry name" value="PP-lp_UCP006661"/>
    <property type="match status" value="1"/>
</dbReference>
<comment type="caution">
    <text evidence="2">The sequence shown here is derived from an EMBL/GenBank/DDBJ whole genome shotgun (WGS) entry which is preliminary data.</text>
</comment>
<dbReference type="CDD" id="cd01990">
    <property type="entry name" value="LarE-like"/>
    <property type="match status" value="1"/>
</dbReference>
<gene>
    <name evidence="2" type="ORF">JOC49_001577</name>
</gene>
<dbReference type="InterPro" id="IPR014729">
    <property type="entry name" value="Rossmann-like_a/b/a_fold"/>
</dbReference>
<dbReference type="Gene3D" id="3.40.50.620">
    <property type="entry name" value="HUPs"/>
    <property type="match status" value="1"/>
</dbReference>
<dbReference type="InterPro" id="IPR022310">
    <property type="entry name" value="NAD/GMP_synthase"/>
</dbReference>
<dbReference type="PANTHER" id="PTHR43169">
    <property type="entry name" value="EXSB FAMILY PROTEIN"/>
    <property type="match status" value="1"/>
</dbReference>
<organism evidence="2 3">
    <name type="scientific">Fusibacter tunisiensis</name>
    <dbReference type="NCBI Taxonomy" id="1008308"/>
    <lineage>
        <taxon>Bacteria</taxon>
        <taxon>Bacillati</taxon>
        <taxon>Bacillota</taxon>
        <taxon>Clostridia</taxon>
        <taxon>Eubacteriales</taxon>
        <taxon>Eubacteriales Family XII. Incertae Sedis</taxon>
        <taxon>Fusibacter</taxon>
    </lineage>
</organism>
<accession>A0ABS2MRK5</accession>
<dbReference type="Pfam" id="PF02540">
    <property type="entry name" value="NAD_synthase"/>
    <property type="match status" value="1"/>
</dbReference>